<evidence type="ECO:0000256" key="8">
    <source>
        <dbReference type="ARBA" id="ARBA00022685"/>
    </source>
</evidence>
<evidence type="ECO:0000259" key="17">
    <source>
        <dbReference type="PROSITE" id="PS51034"/>
    </source>
</evidence>
<feature type="domain" description="ZP" evidence="17">
    <location>
        <begin position="347"/>
        <end position="607"/>
    </location>
</feature>
<dbReference type="InterPro" id="IPR055356">
    <property type="entry name" value="ZP-N"/>
</dbReference>
<dbReference type="Gene3D" id="2.60.40.4100">
    <property type="entry name" value="Zona pellucida, ZP-C domain"/>
    <property type="match status" value="1"/>
</dbReference>
<evidence type="ECO:0000256" key="12">
    <source>
        <dbReference type="ARBA" id="ARBA00023136"/>
    </source>
</evidence>
<dbReference type="InterPro" id="IPR048290">
    <property type="entry name" value="ZP_chr"/>
</dbReference>
<dbReference type="FunFam" id="2.60.40.4100:FF:000002">
    <property type="entry name" value="Zona pellucida sperm-binding protein 3"/>
    <property type="match status" value="1"/>
</dbReference>
<feature type="signal peptide" evidence="16">
    <location>
        <begin position="1"/>
        <end position="22"/>
    </location>
</feature>
<dbReference type="PANTHER" id="PTHR11576:SF2">
    <property type="entry name" value="ZONA PELLUCIDA SPERM-BINDING PROTEIN 3"/>
    <property type="match status" value="1"/>
</dbReference>
<dbReference type="EMBL" id="LC537886">
    <property type="protein sequence ID" value="BCD71179.1"/>
    <property type="molecule type" value="mRNA"/>
</dbReference>
<keyword evidence="8" id="KW-0165">Cleavage on pair of basic residues</keyword>
<dbReference type="Pfam" id="PF00100">
    <property type="entry name" value="Zona_pellucida"/>
    <property type="match status" value="1"/>
</dbReference>
<keyword evidence="12" id="KW-0472">Membrane</keyword>
<evidence type="ECO:0000256" key="16">
    <source>
        <dbReference type="SAM" id="SignalP"/>
    </source>
</evidence>
<keyword evidence="10 16" id="KW-0732">Signal</keyword>
<dbReference type="SMART" id="SM00241">
    <property type="entry name" value="ZP"/>
    <property type="match status" value="1"/>
</dbReference>
<evidence type="ECO:0000256" key="14">
    <source>
        <dbReference type="ARBA" id="ARBA00023180"/>
    </source>
</evidence>
<comment type="similarity">
    <text evidence="3">Belongs to the ZP domain family. ZPC subfamily.</text>
</comment>
<dbReference type="FunFam" id="2.60.40.3210:FF:000001">
    <property type="entry name" value="Zona pellucida sperm-binding protein 3"/>
    <property type="match status" value="1"/>
</dbReference>
<dbReference type="GO" id="GO:2000344">
    <property type="term" value="P:positive regulation of acrosome reaction"/>
    <property type="evidence" value="ECO:0007669"/>
    <property type="project" value="TreeGrafter"/>
</dbReference>
<sequence length="662" mass="69382">MGWQGFVAWLVGLLLCGFACNAESSLKTIPQSSLSQDKFVFDIIPSATQIGDSQAPLPLQDIFMDQVSQTGVVMQTADQLSQTGMVAPMAHAPQAGIVSPLAQSESAVAWLAQAVMPAGQASRGAPAAQGGPGGQVSPVSWLPFQVPEIELVAPTALASPGYQPSGAESSVSRDLSSLAAQQANAPINWFDQVNVAIPAAPASGVVPAVPAAQTYPAAPASGVVPAVPAAQTYPAAPASGVVPAVPAAQTYPAAPASGVVPAVPAAQGGTSVTWLTQAGPARELPSVSQIDSDGLGAQSFPIAQAPGTLPTLGLGQTASEVKAPPKAQDTPVAQTPQRAQIQSVRADCRENSVLVLVKRDLLGIGSLIQPSEVKLGGCGASGQENAAQVLLFETPLQGCGSVLVMTSESLIYRFQLVYAPHHIGSTPIVRTNGAVVNVECHYLRKHNVSSKALKPTWIPYSASKAAENILVFTLKLMTEDWTNERASNVYFVGDLINVEASVIVSHHVPLRVFVDSCVAALTPDVKQVPRYAFIEKHGCLVDAKLTSSRSQFMPRTRDDKLKFQLDAFRFSGDARGIIYFSCLLKATPASYTTDAKHKACSFVSNAKRWVAASGNDQVCSCCDASCASRKGRSLSSRVSQWRRVTLGPLFVHESPLDTKHPA</sequence>
<accession>A0A7R6VNI6</accession>
<dbReference type="PROSITE" id="PS51034">
    <property type="entry name" value="ZP_2"/>
    <property type="match status" value="1"/>
</dbReference>
<keyword evidence="11" id="KW-1133">Transmembrane helix</keyword>
<dbReference type="AlphaFoldDB" id="A0A7R6VNI6"/>
<evidence type="ECO:0000256" key="11">
    <source>
        <dbReference type="ARBA" id="ARBA00022989"/>
    </source>
</evidence>
<keyword evidence="18" id="KW-0946">Virion</keyword>
<keyword evidence="6" id="KW-0964">Secreted</keyword>
<evidence type="ECO:0000256" key="10">
    <source>
        <dbReference type="ARBA" id="ARBA00022729"/>
    </source>
</evidence>
<evidence type="ECO:0000256" key="7">
    <source>
        <dbReference type="ARBA" id="ARBA00022530"/>
    </source>
</evidence>
<evidence type="ECO:0000256" key="6">
    <source>
        <dbReference type="ARBA" id="ARBA00022525"/>
    </source>
</evidence>
<keyword evidence="9" id="KW-0812">Transmembrane</keyword>
<comment type="subcellular location">
    <subcellularLocation>
        <location evidence="1">Cell membrane</location>
        <topology evidence="1">Single-pass type I membrane protein</topology>
    </subcellularLocation>
    <subcellularLocation>
        <location evidence="2">Secreted</location>
        <location evidence="2">Extracellular space</location>
        <location evidence="2">Extracellular matrix</location>
    </subcellularLocation>
</comment>
<gene>
    <name evidence="18" type="primary">BtZPC</name>
</gene>
<proteinExistence type="evidence at transcript level"/>
<keyword evidence="18" id="KW-0261">Viral envelope protein</keyword>
<dbReference type="GO" id="GO:0005886">
    <property type="term" value="C:plasma membrane"/>
    <property type="evidence" value="ECO:0007669"/>
    <property type="project" value="UniProtKB-SubCell"/>
</dbReference>
<evidence type="ECO:0000256" key="1">
    <source>
        <dbReference type="ARBA" id="ARBA00004251"/>
    </source>
</evidence>
<evidence type="ECO:0000256" key="15">
    <source>
        <dbReference type="ARBA" id="ARBA00030824"/>
    </source>
</evidence>
<dbReference type="GO" id="GO:0035803">
    <property type="term" value="P:egg coat formation"/>
    <property type="evidence" value="ECO:0007669"/>
    <property type="project" value="TreeGrafter"/>
</dbReference>
<dbReference type="InterPro" id="IPR042235">
    <property type="entry name" value="ZP-C_dom"/>
</dbReference>
<evidence type="ECO:0000256" key="4">
    <source>
        <dbReference type="ARBA" id="ARBA00017980"/>
    </source>
</evidence>
<keyword evidence="14" id="KW-0325">Glycoprotein</keyword>
<feature type="chain" id="PRO_5030798910" description="Zona pellucida sperm-binding protein 3" evidence="16">
    <location>
        <begin position="23"/>
        <end position="662"/>
    </location>
</feature>
<dbReference type="Gene3D" id="2.60.40.3210">
    <property type="entry name" value="Zona pellucida, ZP-N domain"/>
    <property type="match status" value="1"/>
</dbReference>
<reference evidence="18" key="1">
    <citation type="submission" date="2020-04" db="EMBL/GenBank/DDBJ databases">
        <title>The Evolution of ZP genes of Teleost.</title>
        <authorList>
            <person name="Sano K."/>
            <person name="Kawaguchi M."/>
            <person name="Yasumasu S."/>
        </authorList>
    </citation>
    <scope>NUCLEOTIDE SEQUENCE</scope>
    <source>
        <tissue evidence="18">Ovary</tissue>
    </source>
</reference>
<evidence type="ECO:0000256" key="5">
    <source>
        <dbReference type="ARBA" id="ARBA00022475"/>
    </source>
</evidence>
<organism evidence="18">
    <name type="scientific">Pantodon buchholzi</name>
    <name type="common">Freshwater butterflyfish</name>
    <dbReference type="NCBI Taxonomy" id="8276"/>
    <lineage>
        <taxon>Eukaryota</taxon>
        <taxon>Metazoa</taxon>
        <taxon>Chordata</taxon>
        <taxon>Craniata</taxon>
        <taxon>Vertebrata</taxon>
        <taxon>Euteleostomi</taxon>
        <taxon>Actinopterygii</taxon>
        <taxon>Neopterygii</taxon>
        <taxon>Teleostei</taxon>
        <taxon>Osteoglossocephala</taxon>
        <taxon>Osteoglossomorpha</taxon>
        <taxon>Osteoglossiformes</taxon>
        <taxon>Pantodontidae</taxon>
        <taxon>Pantodon</taxon>
    </lineage>
</organism>
<dbReference type="GO" id="GO:0031012">
    <property type="term" value="C:extracellular matrix"/>
    <property type="evidence" value="ECO:0007669"/>
    <property type="project" value="TreeGrafter"/>
</dbReference>
<dbReference type="GO" id="GO:0032190">
    <property type="term" value="F:acrosin binding"/>
    <property type="evidence" value="ECO:0007669"/>
    <property type="project" value="TreeGrafter"/>
</dbReference>
<keyword evidence="7" id="KW-0272">Extracellular matrix</keyword>
<evidence type="ECO:0000313" key="18">
    <source>
        <dbReference type="EMBL" id="BCD71179.1"/>
    </source>
</evidence>
<evidence type="ECO:0000256" key="13">
    <source>
        <dbReference type="ARBA" id="ARBA00023157"/>
    </source>
</evidence>
<protein>
    <recommendedName>
        <fullName evidence="4">Zona pellucida sperm-binding protein 3</fullName>
    </recommendedName>
    <alternativeName>
        <fullName evidence="15">Zona pellucida glycoprotein 3</fullName>
    </alternativeName>
</protein>
<keyword evidence="13" id="KW-1015">Disulfide bond</keyword>
<keyword evidence="5" id="KW-1003">Cell membrane</keyword>
<evidence type="ECO:0000256" key="3">
    <source>
        <dbReference type="ARBA" id="ARBA00006735"/>
    </source>
</evidence>
<dbReference type="PRINTS" id="PR00023">
    <property type="entry name" value="ZPELLUCIDA"/>
</dbReference>
<dbReference type="PANTHER" id="PTHR11576">
    <property type="entry name" value="ZONA PELLUCIDA SPERM-BINDING PROTEIN 3"/>
    <property type="match status" value="1"/>
</dbReference>
<dbReference type="Pfam" id="PF23344">
    <property type="entry name" value="ZP-N"/>
    <property type="match status" value="1"/>
</dbReference>
<dbReference type="InterPro" id="IPR055355">
    <property type="entry name" value="ZP-C"/>
</dbReference>
<evidence type="ECO:0000256" key="9">
    <source>
        <dbReference type="ARBA" id="ARBA00022692"/>
    </source>
</evidence>
<dbReference type="GO" id="GO:0007339">
    <property type="term" value="P:binding of sperm to zona pellucida"/>
    <property type="evidence" value="ECO:0007669"/>
    <property type="project" value="TreeGrafter"/>
</dbReference>
<evidence type="ECO:0000256" key="2">
    <source>
        <dbReference type="ARBA" id="ARBA00004498"/>
    </source>
</evidence>
<dbReference type="InterPro" id="IPR001507">
    <property type="entry name" value="ZP_dom"/>
</dbReference>
<name>A0A7R6VNI6_PANBU</name>